<accession>E4XFD3</accession>
<dbReference type="CDD" id="cd02948">
    <property type="entry name" value="TRX_NDPK"/>
    <property type="match status" value="1"/>
</dbReference>
<keyword evidence="5" id="KW-1185">Reference proteome</keyword>
<dbReference type="GO" id="GO:0006183">
    <property type="term" value="P:GTP biosynthetic process"/>
    <property type="evidence" value="ECO:0007669"/>
    <property type="project" value="InterPro"/>
</dbReference>
<comment type="similarity">
    <text evidence="1 2">Belongs to the NDK family.</text>
</comment>
<dbReference type="PANTHER" id="PTHR46135">
    <property type="entry name" value="NME/NM23 FAMILY MEMBER 8"/>
    <property type="match status" value="1"/>
</dbReference>
<organism evidence="4">
    <name type="scientific">Oikopleura dioica</name>
    <name type="common">Tunicate</name>
    <dbReference type="NCBI Taxonomy" id="34765"/>
    <lineage>
        <taxon>Eukaryota</taxon>
        <taxon>Metazoa</taxon>
        <taxon>Chordata</taxon>
        <taxon>Tunicata</taxon>
        <taxon>Appendicularia</taxon>
        <taxon>Copelata</taxon>
        <taxon>Oikopleuridae</taxon>
        <taxon>Oikopleura</taxon>
    </lineage>
</organism>
<evidence type="ECO:0000256" key="1">
    <source>
        <dbReference type="PROSITE-ProRule" id="PRU00706"/>
    </source>
</evidence>
<dbReference type="Pfam" id="PF00334">
    <property type="entry name" value="NDK"/>
    <property type="match status" value="2"/>
</dbReference>
<dbReference type="InterPro" id="IPR013766">
    <property type="entry name" value="Thioredoxin_domain"/>
</dbReference>
<dbReference type="EMBL" id="FN653045">
    <property type="protein sequence ID" value="CBY24393.1"/>
    <property type="molecule type" value="Genomic_DNA"/>
</dbReference>
<dbReference type="Proteomes" id="UP000001307">
    <property type="component" value="Unassembled WGS sequence"/>
</dbReference>
<dbReference type="OrthoDB" id="10263751at2759"/>
<evidence type="ECO:0000256" key="2">
    <source>
        <dbReference type="RuleBase" id="RU004011"/>
    </source>
</evidence>
<sequence length="605" mass="67109">MSRKKEIVLQEELTNQEEWDAFLGKPGLTVIDCFQNWCGERPCKGMAGLFQRLKVEFSSPLLSFATAECESIDSLENYRGNCEPCFHFYGGGELVALIRGCNAPVVERKIREMHKVCSGEAERTVITDAALASESEDNEGLLSSENENSAVQSMKKIVTVGIMKPDVVSDQNKCGKVLDMIEQNGLEIVADEEKILDADDVAKLYPEKVDTEIFEELVSFMTSGPIRVLGLTKGDTGDGVIELWRSIIGPFEPEQAKAEKPESIRAMFGSSGISNAVHGSSSSDDAARELAFFFPSFNYPKAVIPQSVQEKMTDFLPAEGEEVFPEAKPETTITIIRPEAAKLHREQILKEIKDAGFEIARQSEVTLTEEQVKMLYDSKKDEEYFDELVAQMTAGPCLVLCLAKIDAIKTWREYLGPAKNAAEEAPESMRARFESSEINPIHAADSPESVEAERSIIFKDDEEAIALIKPDAFEQAEDIVEHLKMSGFEIKQSKDISLSKEIASKIYSGKEGEEFFDKLVNHMTEGTCKVLVLAERNSLEKLKSIAGPTDPEEAKKVAENSIRANFAKSILENGRITILSCLKSFLAIHTPSSSESLDIYYELLN</sequence>
<protein>
    <recommendedName>
        <fullName evidence="3">Nucleoside diphosphate kinase-like domain-containing protein</fullName>
    </recommendedName>
</protein>
<dbReference type="Pfam" id="PF00085">
    <property type="entry name" value="Thioredoxin"/>
    <property type="match status" value="1"/>
</dbReference>
<reference evidence="4" key="1">
    <citation type="journal article" date="2010" name="Science">
        <title>Plasticity of animal genome architecture unmasked by rapid evolution of a pelagic tunicate.</title>
        <authorList>
            <person name="Denoeud F."/>
            <person name="Henriet S."/>
            <person name="Mungpakdee S."/>
            <person name="Aury J.M."/>
            <person name="Da Silva C."/>
            <person name="Brinkmann H."/>
            <person name="Mikhaleva J."/>
            <person name="Olsen L.C."/>
            <person name="Jubin C."/>
            <person name="Canestro C."/>
            <person name="Bouquet J.M."/>
            <person name="Danks G."/>
            <person name="Poulain J."/>
            <person name="Campsteijn C."/>
            <person name="Adamski M."/>
            <person name="Cross I."/>
            <person name="Yadetie F."/>
            <person name="Muffato M."/>
            <person name="Louis A."/>
            <person name="Butcher S."/>
            <person name="Tsagkogeorga G."/>
            <person name="Konrad A."/>
            <person name="Singh S."/>
            <person name="Jensen M.F."/>
            <person name="Cong E.H."/>
            <person name="Eikeseth-Otteraa H."/>
            <person name="Noel B."/>
            <person name="Anthouard V."/>
            <person name="Porcel B.M."/>
            <person name="Kachouri-Lafond R."/>
            <person name="Nishino A."/>
            <person name="Ugolini M."/>
            <person name="Chourrout P."/>
            <person name="Nishida H."/>
            <person name="Aasland R."/>
            <person name="Huzurbazar S."/>
            <person name="Westhof E."/>
            <person name="Delsuc F."/>
            <person name="Lehrach H."/>
            <person name="Reinhardt R."/>
            <person name="Weissenbach J."/>
            <person name="Roy S.W."/>
            <person name="Artiguenave F."/>
            <person name="Postlethwait J.H."/>
            <person name="Manak J.R."/>
            <person name="Thompson E.M."/>
            <person name="Jaillon O."/>
            <person name="Du Pasquier L."/>
            <person name="Boudinot P."/>
            <person name="Liberles D.A."/>
            <person name="Volff J.N."/>
            <person name="Philippe H."/>
            <person name="Lenhard B."/>
            <person name="Roest Crollius H."/>
            <person name="Wincker P."/>
            <person name="Chourrout D."/>
        </authorList>
    </citation>
    <scope>NUCLEOTIDE SEQUENCE [LARGE SCALE GENOMIC DNA]</scope>
</reference>
<dbReference type="AlphaFoldDB" id="E4XFD3"/>
<dbReference type="PANTHER" id="PTHR46135:SF3">
    <property type="entry name" value="NME_NM23 FAMILY MEMBER 8"/>
    <property type="match status" value="1"/>
</dbReference>
<evidence type="ECO:0000259" key="3">
    <source>
        <dbReference type="SMART" id="SM00562"/>
    </source>
</evidence>
<dbReference type="SMART" id="SM00562">
    <property type="entry name" value="NDK"/>
    <property type="match status" value="3"/>
</dbReference>
<dbReference type="GO" id="GO:0006228">
    <property type="term" value="P:UTP biosynthetic process"/>
    <property type="evidence" value="ECO:0007669"/>
    <property type="project" value="InterPro"/>
</dbReference>
<dbReference type="InParanoid" id="E4XFD3"/>
<dbReference type="InterPro" id="IPR036850">
    <property type="entry name" value="NDK-like_dom_sf"/>
</dbReference>
<dbReference type="SUPFAM" id="SSF54919">
    <property type="entry name" value="Nucleoside diphosphate kinase, NDK"/>
    <property type="match status" value="3"/>
</dbReference>
<name>E4XFD3_OIKDI</name>
<comment type="caution">
    <text evidence="1">Lacks conserved residue(s) required for the propagation of feature annotation.</text>
</comment>
<dbReference type="InterPro" id="IPR034907">
    <property type="entry name" value="NDK-like_dom"/>
</dbReference>
<dbReference type="GO" id="GO:0006241">
    <property type="term" value="P:CTP biosynthetic process"/>
    <property type="evidence" value="ECO:0007669"/>
    <property type="project" value="InterPro"/>
</dbReference>
<dbReference type="Gene3D" id="3.30.70.141">
    <property type="entry name" value="Nucleoside diphosphate kinase-like domain"/>
    <property type="match status" value="3"/>
</dbReference>
<dbReference type="InterPro" id="IPR036249">
    <property type="entry name" value="Thioredoxin-like_sf"/>
</dbReference>
<dbReference type="InterPro" id="IPR051766">
    <property type="entry name" value="TXND_domain-containing"/>
</dbReference>
<dbReference type="GO" id="GO:0004550">
    <property type="term" value="F:nucleoside diphosphate kinase activity"/>
    <property type="evidence" value="ECO:0007669"/>
    <property type="project" value="InterPro"/>
</dbReference>
<proteinExistence type="inferred from homology"/>
<feature type="domain" description="Nucleoside diphosphate kinase-like" evidence="3">
    <location>
        <begin position="329"/>
        <end position="465"/>
    </location>
</feature>
<dbReference type="InterPro" id="IPR001564">
    <property type="entry name" value="Nucleoside_diP_kinase"/>
</dbReference>
<dbReference type="PRINTS" id="PR01243">
    <property type="entry name" value="NUCDPKINASE"/>
</dbReference>
<feature type="domain" description="Nucleoside diphosphate kinase-like" evidence="3">
    <location>
        <begin position="466"/>
        <end position="580"/>
    </location>
</feature>
<dbReference type="SUPFAM" id="SSF52833">
    <property type="entry name" value="Thioredoxin-like"/>
    <property type="match status" value="1"/>
</dbReference>
<gene>
    <name evidence="4" type="ORF">GSOID_T00010253001</name>
</gene>
<feature type="domain" description="Nucleoside diphosphate kinase-like" evidence="3">
    <location>
        <begin position="156"/>
        <end position="301"/>
    </location>
</feature>
<dbReference type="Gene3D" id="3.40.30.10">
    <property type="entry name" value="Glutaredoxin"/>
    <property type="match status" value="1"/>
</dbReference>
<evidence type="ECO:0000313" key="5">
    <source>
        <dbReference type="Proteomes" id="UP000001307"/>
    </source>
</evidence>
<dbReference type="PROSITE" id="PS51374">
    <property type="entry name" value="NDPK_LIKE"/>
    <property type="match status" value="3"/>
</dbReference>
<evidence type="ECO:0000313" key="4">
    <source>
        <dbReference type="EMBL" id="CBY24393.1"/>
    </source>
</evidence>